<dbReference type="InterPro" id="IPR021953">
    <property type="entry name" value="DUF3570"/>
</dbReference>
<evidence type="ECO:0000313" key="3">
    <source>
        <dbReference type="Proteomes" id="UP000237351"/>
    </source>
</evidence>
<keyword evidence="1" id="KW-0732">Signal</keyword>
<dbReference type="Pfam" id="PF12094">
    <property type="entry name" value="DUF3570"/>
    <property type="match status" value="1"/>
</dbReference>
<evidence type="ECO:0000256" key="1">
    <source>
        <dbReference type="SAM" id="SignalP"/>
    </source>
</evidence>
<feature type="chain" id="PRO_5013366295" description="Alginate export domain-containing protein" evidence="1">
    <location>
        <begin position="28"/>
        <end position="426"/>
    </location>
</feature>
<reference evidence="2 3" key="1">
    <citation type="submission" date="2014-06" db="EMBL/GenBank/DDBJ databases">
        <title>The genome of the endonuclear symbiont Nucleicultrix amoebiphila.</title>
        <authorList>
            <person name="Schulz F."/>
            <person name="Horn M."/>
        </authorList>
    </citation>
    <scope>NUCLEOTIDE SEQUENCE [LARGE SCALE GENOMIC DNA]</scope>
    <source>
        <strain evidence="2 3">FS5</strain>
    </source>
</reference>
<dbReference type="KEGG" id="naf:GQ61_01250"/>
<gene>
    <name evidence="2" type="ORF">GQ61_01250</name>
</gene>
<proteinExistence type="predicted"/>
<keyword evidence="3" id="KW-1185">Reference proteome</keyword>
<dbReference type="RefSeq" id="WP_085783555.1">
    <property type="nucleotide sequence ID" value="NZ_CP008743.1"/>
</dbReference>
<dbReference type="STRING" id="1414854.GQ61_01250"/>
<accession>A0A1W6N364</accession>
<feature type="signal peptide" evidence="1">
    <location>
        <begin position="1"/>
        <end position="27"/>
    </location>
</feature>
<organism evidence="2 3">
    <name type="scientific">Candidatus Nucleicultrix amoebiphila FS5</name>
    <dbReference type="NCBI Taxonomy" id="1414854"/>
    <lineage>
        <taxon>Bacteria</taxon>
        <taxon>Pseudomonadati</taxon>
        <taxon>Pseudomonadota</taxon>
        <taxon>Alphaproteobacteria</taxon>
        <taxon>Holosporales</taxon>
        <taxon>Candidatus Nucleicultricaceae</taxon>
        <taxon>Candidatus Nucleicultrix</taxon>
    </lineage>
</organism>
<name>A0A1W6N364_9PROT</name>
<evidence type="ECO:0000313" key="2">
    <source>
        <dbReference type="EMBL" id="ARN84191.1"/>
    </source>
</evidence>
<dbReference type="OrthoDB" id="5450709at2"/>
<dbReference type="Proteomes" id="UP000237351">
    <property type="component" value="Chromosome"/>
</dbReference>
<dbReference type="AlphaFoldDB" id="A0A1W6N364"/>
<evidence type="ECO:0008006" key="4">
    <source>
        <dbReference type="Google" id="ProtNLM"/>
    </source>
</evidence>
<dbReference type="EMBL" id="CP008743">
    <property type="protein sequence ID" value="ARN84191.1"/>
    <property type="molecule type" value="Genomic_DNA"/>
</dbReference>
<sequence length="426" mass="47862">MKKNEKKMSALSSLTAIAMTLPGIAFAQENAVLRPETALKYTHYDETKNRYQIDVYNGFLSVPITEKLALNLNFNRETMSGASTSLMAPGDFFGHGGSPNQLIEIKTGATIQDQRSEAKAKLLYKGEGFDYGVGTSYSVENDYRSTTLFGDTTLYFNKKNTAVTLAASLSGDNVDPSSKPPTISRLAATRVYWNMGHKNTQKYHLGVRQDLTKQSFIQQNFEYAVDTGFLSDPYKAIYIFGDARTAIRPGAIFLGAFSLDYDRRPNFREAYSAVTRYVHYLESFGSSAHFDYRFSANSWKIKSHTFTLAYYQPWETWEFNPSVRFYTQSEADFYGMAFTNAPGAPVPARPLLQNGNGSSDYRLASFGSINGEFRVSKNFTPDIKASILVGYNHRSYRYGFNSKDVQKNTGNLFATRYASISIKVLF</sequence>
<protein>
    <recommendedName>
        <fullName evidence="4">Alginate export domain-containing protein</fullName>
    </recommendedName>
</protein>